<dbReference type="EMBL" id="JBHULV010000003">
    <property type="protein sequence ID" value="MFD2730162.1"/>
    <property type="molecule type" value="Genomic_DNA"/>
</dbReference>
<dbReference type="PANTHER" id="PTHR30231">
    <property type="entry name" value="DNA POLYMERASE III SUBUNIT EPSILON"/>
    <property type="match status" value="1"/>
</dbReference>
<dbReference type="CDD" id="cd06127">
    <property type="entry name" value="DEDDh"/>
    <property type="match status" value="1"/>
</dbReference>
<evidence type="ECO:0000313" key="6">
    <source>
        <dbReference type="EMBL" id="MFD2730162.1"/>
    </source>
</evidence>
<feature type="transmembrane region" description="Helical" evidence="4">
    <location>
        <begin position="212"/>
        <end position="233"/>
    </location>
</feature>
<comment type="caution">
    <text evidence="6">The sequence shown here is derived from an EMBL/GenBank/DDBJ whole genome shotgun (WGS) entry which is preliminary data.</text>
</comment>
<keyword evidence="4" id="KW-0812">Transmembrane</keyword>
<keyword evidence="3 6" id="KW-0269">Exonuclease</keyword>
<feature type="domain" description="Exonuclease" evidence="5">
    <location>
        <begin position="4"/>
        <end position="190"/>
    </location>
</feature>
<dbReference type="GO" id="GO:0004527">
    <property type="term" value="F:exonuclease activity"/>
    <property type="evidence" value="ECO:0007669"/>
    <property type="project" value="UniProtKB-KW"/>
</dbReference>
<keyword evidence="4" id="KW-0472">Membrane</keyword>
<proteinExistence type="predicted"/>
<accession>A0ABW5TLI3</accession>
<dbReference type="RefSeq" id="WP_379041184.1">
    <property type="nucleotide sequence ID" value="NZ_JBHSKW010000008.1"/>
</dbReference>
<dbReference type="Pfam" id="PF00929">
    <property type="entry name" value="RNase_T"/>
    <property type="match status" value="1"/>
</dbReference>
<organism evidence="6 7">
    <name type="scientific">Pedobacter alpinus</name>
    <dbReference type="NCBI Taxonomy" id="1590643"/>
    <lineage>
        <taxon>Bacteria</taxon>
        <taxon>Pseudomonadati</taxon>
        <taxon>Bacteroidota</taxon>
        <taxon>Sphingobacteriia</taxon>
        <taxon>Sphingobacteriales</taxon>
        <taxon>Sphingobacteriaceae</taxon>
        <taxon>Pedobacter</taxon>
    </lineage>
</organism>
<sequence length="235" mass="27594">MREYFLVIDTETSGLPKKWDAPYSSNNNWPYILQIAWLIYDADGALVKKENHYVKPGNFKISKASLKIHHITKEDLLHKGKDKLAIIKRLANDIVKYQPLVVAHFTELDYHMVGVESFRLNIENPLLHKPLFCTMKASVPYIKNPNFKHLKLNVFYKTLFNKKPEKLHNALSDATITSEIFFYLKNKGEVSDSIIAKQQITTKTEFKKPDSFFKWFLSIFKIIIFFILIWYNYGK</sequence>
<keyword evidence="7" id="KW-1185">Reference proteome</keyword>
<dbReference type="SMART" id="SM00479">
    <property type="entry name" value="EXOIII"/>
    <property type="match status" value="1"/>
</dbReference>
<evidence type="ECO:0000256" key="1">
    <source>
        <dbReference type="ARBA" id="ARBA00022722"/>
    </source>
</evidence>
<evidence type="ECO:0000256" key="4">
    <source>
        <dbReference type="SAM" id="Phobius"/>
    </source>
</evidence>
<protein>
    <submittedName>
        <fullName evidence="6">Exonuclease domain-containing protein</fullName>
    </submittedName>
</protein>
<dbReference type="PANTHER" id="PTHR30231:SF4">
    <property type="entry name" value="PROTEIN NEN2"/>
    <property type="match status" value="1"/>
</dbReference>
<gene>
    <name evidence="6" type="ORF">ACFSSE_00435</name>
</gene>
<name>A0ABW5TLI3_9SPHI</name>
<keyword evidence="1" id="KW-0540">Nuclease</keyword>
<dbReference type="InterPro" id="IPR013520">
    <property type="entry name" value="Ribonucl_H"/>
</dbReference>
<dbReference type="InterPro" id="IPR012337">
    <property type="entry name" value="RNaseH-like_sf"/>
</dbReference>
<dbReference type="Proteomes" id="UP001597546">
    <property type="component" value="Unassembled WGS sequence"/>
</dbReference>
<keyword evidence="2" id="KW-0378">Hydrolase</keyword>
<evidence type="ECO:0000256" key="3">
    <source>
        <dbReference type="ARBA" id="ARBA00022839"/>
    </source>
</evidence>
<evidence type="ECO:0000256" key="2">
    <source>
        <dbReference type="ARBA" id="ARBA00022801"/>
    </source>
</evidence>
<dbReference type="SUPFAM" id="SSF53098">
    <property type="entry name" value="Ribonuclease H-like"/>
    <property type="match status" value="1"/>
</dbReference>
<keyword evidence="4" id="KW-1133">Transmembrane helix</keyword>
<evidence type="ECO:0000259" key="5">
    <source>
        <dbReference type="SMART" id="SM00479"/>
    </source>
</evidence>
<reference evidence="7" key="1">
    <citation type="journal article" date="2019" name="Int. J. Syst. Evol. Microbiol.">
        <title>The Global Catalogue of Microorganisms (GCM) 10K type strain sequencing project: providing services to taxonomists for standard genome sequencing and annotation.</title>
        <authorList>
            <consortium name="The Broad Institute Genomics Platform"/>
            <consortium name="The Broad Institute Genome Sequencing Center for Infectious Disease"/>
            <person name="Wu L."/>
            <person name="Ma J."/>
        </authorList>
    </citation>
    <scope>NUCLEOTIDE SEQUENCE [LARGE SCALE GENOMIC DNA]</scope>
    <source>
        <strain evidence="7">KCTC 42456</strain>
    </source>
</reference>
<dbReference type="InterPro" id="IPR036397">
    <property type="entry name" value="RNaseH_sf"/>
</dbReference>
<evidence type="ECO:0000313" key="7">
    <source>
        <dbReference type="Proteomes" id="UP001597546"/>
    </source>
</evidence>
<dbReference type="Gene3D" id="3.30.420.10">
    <property type="entry name" value="Ribonuclease H-like superfamily/Ribonuclease H"/>
    <property type="match status" value="1"/>
</dbReference>